<organism evidence="1 2">
    <name type="scientific">Candidatus Doudnabacteria bacterium RIFCSPHIGHO2_12_FULL_48_16</name>
    <dbReference type="NCBI Taxonomy" id="1817838"/>
    <lineage>
        <taxon>Bacteria</taxon>
        <taxon>Candidatus Doudnaibacteriota</taxon>
    </lineage>
</organism>
<name>A0A1F5PLP9_9BACT</name>
<gene>
    <name evidence="1" type="ORF">A3E29_01520</name>
</gene>
<comment type="caution">
    <text evidence="1">The sequence shown here is derived from an EMBL/GenBank/DDBJ whole genome shotgun (WGS) entry which is preliminary data.</text>
</comment>
<dbReference type="AlphaFoldDB" id="A0A1F5PLP9"/>
<evidence type="ECO:0000313" key="2">
    <source>
        <dbReference type="Proteomes" id="UP000177682"/>
    </source>
</evidence>
<protein>
    <submittedName>
        <fullName evidence="1">Uncharacterized protein</fullName>
    </submittedName>
</protein>
<dbReference type="EMBL" id="MFEY01000003">
    <property type="protein sequence ID" value="OGE90831.1"/>
    <property type="molecule type" value="Genomic_DNA"/>
</dbReference>
<evidence type="ECO:0000313" key="1">
    <source>
        <dbReference type="EMBL" id="OGE90831.1"/>
    </source>
</evidence>
<dbReference type="Proteomes" id="UP000177682">
    <property type="component" value="Unassembled WGS sequence"/>
</dbReference>
<proteinExistence type="predicted"/>
<sequence>MDQSSKKEEYAKQICLFLAELLRTRKISLKRAAEIAERVIQNINLIDSEAQFLGLIKELTSDFQELFNLNGRISFRIDVNKRLLMENQVREFVVSFLARDVKLALAVLEEAVKENAGVDNLYLKFPQFEEFIQTKP</sequence>
<accession>A0A1F5PLP9</accession>
<reference evidence="1 2" key="1">
    <citation type="journal article" date="2016" name="Nat. Commun.">
        <title>Thousands of microbial genomes shed light on interconnected biogeochemical processes in an aquifer system.</title>
        <authorList>
            <person name="Anantharaman K."/>
            <person name="Brown C.T."/>
            <person name="Hug L.A."/>
            <person name="Sharon I."/>
            <person name="Castelle C.J."/>
            <person name="Probst A.J."/>
            <person name="Thomas B.C."/>
            <person name="Singh A."/>
            <person name="Wilkins M.J."/>
            <person name="Karaoz U."/>
            <person name="Brodie E.L."/>
            <person name="Williams K.H."/>
            <person name="Hubbard S.S."/>
            <person name="Banfield J.F."/>
        </authorList>
    </citation>
    <scope>NUCLEOTIDE SEQUENCE [LARGE SCALE GENOMIC DNA]</scope>
</reference>